<keyword evidence="1" id="KW-0697">Rotamase</keyword>
<evidence type="ECO:0000313" key="3">
    <source>
        <dbReference type="EMBL" id="CAK0758078.1"/>
    </source>
</evidence>
<dbReference type="PANTHER" id="PTHR47511">
    <property type="entry name" value="PEPTIDYL-PROLYL CIS-TRANS ISOMERASE CYP23"/>
    <property type="match status" value="1"/>
</dbReference>
<dbReference type="InterPro" id="IPR029000">
    <property type="entry name" value="Cyclophilin-like_dom_sf"/>
</dbReference>
<dbReference type="PRINTS" id="PR00153">
    <property type="entry name" value="CSAPPISMRASE"/>
</dbReference>
<dbReference type="Proteomes" id="UP001314263">
    <property type="component" value="Unassembled WGS sequence"/>
</dbReference>
<dbReference type="Gene3D" id="2.40.100.10">
    <property type="entry name" value="Cyclophilin-like"/>
    <property type="match status" value="1"/>
</dbReference>
<comment type="caution">
    <text evidence="3">The sequence shown here is derived from an EMBL/GenBank/DDBJ whole genome shotgun (WGS) entry which is preliminary data.</text>
</comment>
<keyword evidence="4" id="KW-1185">Reference proteome</keyword>
<reference evidence="3 4" key="1">
    <citation type="submission" date="2023-10" db="EMBL/GenBank/DDBJ databases">
        <authorList>
            <person name="Maclean D."/>
            <person name="Macfadyen A."/>
        </authorList>
    </citation>
    <scope>NUCLEOTIDE SEQUENCE [LARGE SCALE GENOMIC DNA]</scope>
</reference>
<dbReference type="InterPro" id="IPR044233">
    <property type="entry name" value="CYP23-like"/>
</dbReference>
<sequence length="226" mass="25031">MHLKALMQLFALFAAILSGVDCAARLSDERIVFQTSFGDIEMALYPEVAPVTSQHILKLAKLGAYNTVSFFRVDKGFVAQTADVVYGRLEDAPLDARQLAEGKKTVPLEVQKDIIHNKRGILSMGRHSDPNSGGSSFSILLGPAPHLDQEYTIFGEVTAGFETLTKMEEVETTRDGIFVMPKERITIQSSYVICERCERETSGYRSRLKSLTAELETLRSARLPGN</sequence>
<name>A0AAV1HZV2_9CHLO</name>
<dbReference type="EC" id="5.2.1.8" evidence="1"/>
<protein>
    <recommendedName>
        <fullName evidence="1">Peptidyl-prolyl cis-trans isomerase</fullName>
        <shortName evidence="1">PPIase</shortName>
        <ecNumber evidence="1">5.2.1.8</ecNumber>
    </recommendedName>
</protein>
<dbReference type="GO" id="GO:0003755">
    <property type="term" value="F:peptidyl-prolyl cis-trans isomerase activity"/>
    <property type="evidence" value="ECO:0007669"/>
    <property type="project" value="UniProtKB-UniRule"/>
</dbReference>
<keyword evidence="1" id="KW-0732">Signal</keyword>
<feature type="signal peptide" evidence="1">
    <location>
        <begin position="1"/>
        <end position="22"/>
    </location>
</feature>
<dbReference type="InterPro" id="IPR002130">
    <property type="entry name" value="Cyclophilin-type_PPIase_dom"/>
</dbReference>
<feature type="domain" description="PPIase cyclophilin-type" evidence="2">
    <location>
        <begin position="38"/>
        <end position="192"/>
    </location>
</feature>
<keyword evidence="1" id="KW-0413">Isomerase</keyword>
<organism evidence="3 4">
    <name type="scientific">Coccomyxa viridis</name>
    <dbReference type="NCBI Taxonomy" id="1274662"/>
    <lineage>
        <taxon>Eukaryota</taxon>
        <taxon>Viridiplantae</taxon>
        <taxon>Chlorophyta</taxon>
        <taxon>core chlorophytes</taxon>
        <taxon>Trebouxiophyceae</taxon>
        <taxon>Trebouxiophyceae incertae sedis</taxon>
        <taxon>Coccomyxaceae</taxon>
        <taxon>Coccomyxa</taxon>
    </lineage>
</organism>
<comment type="function">
    <text evidence="1">PPIases accelerate the folding of proteins. It catalyzes the cis-trans isomerization of proline imidic peptide bonds in oligopeptides.</text>
</comment>
<dbReference type="AlphaFoldDB" id="A0AAV1HZV2"/>
<dbReference type="PROSITE" id="PS50072">
    <property type="entry name" value="CSA_PPIASE_2"/>
    <property type="match status" value="1"/>
</dbReference>
<dbReference type="EMBL" id="CAUYUE010000003">
    <property type="protein sequence ID" value="CAK0758078.1"/>
    <property type="molecule type" value="Genomic_DNA"/>
</dbReference>
<feature type="chain" id="PRO_5043094426" description="Peptidyl-prolyl cis-trans isomerase" evidence="1">
    <location>
        <begin position="23"/>
        <end position="226"/>
    </location>
</feature>
<evidence type="ECO:0000313" key="4">
    <source>
        <dbReference type="Proteomes" id="UP001314263"/>
    </source>
</evidence>
<dbReference type="Pfam" id="PF00160">
    <property type="entry name" value="Pro_isomerase"/>
    <property type="match status" value="1"/>
</dbReference>
<accession>A0AAV1HZV2</accession>
<proteinExistence type="inferred from homology"/>
<evidence type="ECO:0000259" key="2">
    <source>
        <dbReference type="PROSITE" id="PS50072"/>
    </source>
</evidence>
<comment type="similarity">
    <text evidence="1">Belongs to the cyclophilin-type PPIase family.</text>
</comment>
<dbReference type="PANTHER" id="PTHR47511:SF1">
    <property type="entry name" value="PEPTIDYL-PROLYL CIS-TRANS ISOMERASE CYP23"/>
    <property type="match status" value="1"/>
</dbReference>
<comment type="catalytic activity">
    <reaction evidence="1">
        <text>[protein]-peptidylproline (omega=180) = [protein]-peptidylproline (omega=0)</text>
        <dbReference type="Rhea" id="RHEA:16237"/>
        <dbReference type="Rhea" id="RHEA-COMP:10747"/>
        <dbReference type="Rhea" id="RHEA-COMP:10748"/>
        <dbReference type="ChEBI" id="CHEBI:83833"/>
        <dbReference type="ChEBI" id="CHEBI:83834"/>
        <dbReference type="EC" id="5.2.1.8"/>
    </reaction>
</comment>
<dbReference type="SUPFAM" id="SSF50891">
    <property type="entry name" value="Cyclophilin-like"/>
    <property type="match status" value="1"/>
</dbReference>
<evidence type="ECO:0000256" key="1">
    <source>
        <dbReference type="RuleBase" id="RU363019"/>
    </source>
</evidence>
<gene>
    <name evidence="3" type="ORF">CVIRNUC_002592</name>
</gene>